<dbReference type="PIRSF" id="PIRSF001092">
    <property type="entry name" value="Alpha-L-fucosidase"/>
    <property type="match status" value="1"/>
</dbReference>
<evidence type="ECO:0000259" key="7">
    <source>
        <dbReference type="Pfam" id="PF01120"/>
    </source>
</evidence>
<dbReference type="InterPro" id="IPR017853">
    <property type="entry name" value="GH"/>
</dbReference>
<dbReference type="PANTHER" id="PTHR10030">
    <property type="entry name" value="ALPHA-L-FUCOSIDASE"/>
    <property type="match status" value="1"/>
</dbReference>
<dbReference type="GO" id="GO:0005764">
    <property type="term" value="C:lysosome"/>
    <property type="evidence" value="ECO:0007669"/>
    <property type="project" value="TreeGrafter"/>
</dbReference>
<evidence type="ECO:0000256" key="4">
    <source>
        <dbReference type="ARBA" id="ARBA00022729"/>
    </source>
</evidence>
<reference evidence="8" key="1">
    <citation type="submission" date="2020-10" db="EMBL/GenBank/DDBJ databases">
        <authorList>
            <person name="Gilroy R."/>
        </authorList>
    </citation>
    <scope>NUCLEOTIDE SEQUENCE</scope>
    <source>
        <strain evidence="8">CHK190-19873</strain>
    </source>
</reference>
<evidence type="ECO:0000256" key="5">
    <source>
        <dbReference type="ARBA" id="ARBA00022801"/>
    </source>
</evidence>
<dbReference type="EMBL" id="DVIQ01000022">
    <property type="protein sequence ID" value="HIS30644.1"/>
    <property type="molecule type" value="Genomic_DNA"/>
</dbReference>
<proteinExistence type="inferred from homology"/>
<gene>
    <name evidence="8" type="ORF">IAB44_03705</name>
</gene>
<organism evidence="8 9">
    <name type="scientific">Candidatus Limivivens intestinipullorum</name>
    <dbReference type="NCBI Taxonomy" id="2840858"/>
    <lineage>
        <taxon>Bacteria</taxon>
        <taxon>Bacillati</taxon>
        <taxon>Bacillota</taxon>
        <taxon>Clostridia</taxon>
        <taxon>Lachnospirales</taxon>
        <taxon>Lachnospiraceae</taxon>
        <taxon>Lachnospiraceae incertae sedis</taxon>
        <taxon>Candidatus Limivivens</taxon>
    </lineage>
</organism>
<evidence type="ECO:0000256" key="2">
    <source>
        <dbReference type="ARBA" id="ARBA00007951"/>
    </source>
</evidence>
<dbReference type="PANTHER" id="PTHR10030:SF37">
    <property type="entry name" value="ALPHA-L-FUCOSIDASE-RELATED"/>
    <property type="match status" value="1"/>
</dbReference>
<keyword evidence="4" id="KW-0732">Signal</keyword>
<dbReference type="AlphaFoldDB" id="A0A9D1ERR2"/>
<evidence type="ECO:0000256" key="3">
    <source>
        <dbReference type="ARBA" id="ARBA00012662"/>
    </source>
</evidence>
<feature type="domain" description="Glycoside hydrolase family 29 N-terminal" evidence="7">
    <location>
        <begin position="43"/>
        <end position="347"/>
    </location>
</feature>
<keyword evidence="6" id="KW-0326">Glycosidase</keyword>
<dbReference type="Gene3D" id="3.20.20.80">
    <property type="entry name" value="Glycosidases"/>
    <property type="match status" value="1"/>
</dbReference>
<dbReference type="InterPro" id="IPR057739">
    <property type="entry name" value="Glyco_hydro_29_N"/>
</dbReference>
<dbReference type="GO" id="GO:0006004">
    <property type="term" value="P:fucose metabolic process"/>
    <property type="evidence" value="ECO:0007669"/>
    <property type="project" value="InterPro"/>
</dbReference>
<evidence type="ECO:0000256" key="6">
    <source>
        <dbReference type="ARBA" id="ARBA00023295"/>
    </source>
</evidence>
<evidence type="ECO:0000313" key="9">
    <source>
        <dbReference type="Proteomes" id="UP000823935"/>
    </source>
</evidence>
<comment type="caution">
    <text evidence="8">The sequence shown here is derived from an EMBL/GenBank/DDBJ whole genome shotgun (WGS) entry which is preliminary data.</text>
</comment>
<reference evidence="8" key="2">
    <citation type="journal article" date="2021" name="PeerJ">
        <title>Extensive microbial diversity within the chicken gut microbiome revealed by metagenomics and culture.</title>
        <authorList>
            <person name="Gilroy R."/>
            <person name="Ravi A."/>
            <person name="Getino M."/>
            <person name="Pursley I."/>
            <person name="Horton D.L."/>
            <person name="Alikhan N.F."/>
            <person name="Baker D."/>
            <person name="Gharbi K."/>
            <person name="Hall N."/>
            <person name="Watson M."/>
            <person name="Adriaenssens E.M."/>
            <person name="Foster-Nyarko E."/>
            <person name="Jarju S."/>
            <person name="Secka A."/>
            <person name="Antonio M."/>
            <person name="Oren A."/>
            <person name="Chaudhuri R.R."/>
            <person name="La Ragione R."/>
            <person name="Hildebrand F."/>
            <person name="Pallen M.J."/>
        </authorList>
    </citation>
    <scope>NUCLEOTIDE SEQUENCE</scope>
    <source>
        <strain evidence="8">CHK190-19873</strain>
    </source>
</reference>
<dbReference type="PRINTS" id="PR00741">
    <property type="entry name" value="GLHYDRLASE29"/>
</dbReference>
<comment type="function">
    <text evidence="1">Alpha-L-fucosidase is responsible for hydrolyzing the alpha-1,6-linked fucose joined to the reducing-end N-acetylglucosamine of the carbohydrate moieties of glycoproteins.</text>
</comment>
<dbReference type="Proteomes" id="UP000823935">
    <property type="component" value="Unassembled WGS sequence"/>
</dbReference>
<evidence type="ECO:0000256" key="1">
    <source>
        <dbReference type="ARBA" id="ARBA00004071"/>
    </source>
</evidence>
<protein>
    <recommendedName>
        <fullName evidence="3">alpha-L-fucosidase</fullName>
        <ecNumber evidence="3">3.2.1.51</ecNumber>
    </recommendedName>
</protein>
<name>A0A9D1ERR2_9FIRM</name>
<dbReference type="EC" id="3.2.1.51" evidence="3"/>
<dbReference type="SMART" id="SM00812">
    <property type="entry name" value="Alpha_L_fucos"/>
    <property type="match status" value="1"/>
</dbReference>
<evidence type="ECO:0000313" key="8">
    <source>
        <dbReference type="EMBL" id="HIS30644.1"/>
    </source>
</evidence>
<dbReference type="SUPFAM" id="SSF51445">
    <property type="entry name" value="(Trans)glycosidases"/>
    <property type="match status" value="1"/>
</dbReference>
<accession>A0A9D1ERR2</accession>
<dbReference type="GO" id="GO:0004560">
    <property type="term" value="F:alpha-L-fucosidase activity"/>
    <property type="evidence" value="ECO:0007669"/>
    <property type="project" value="InterPro"/>
</dbReference>
<sequence>MATKLPREMTGAELKSMLKSSINLKSLGGVKCPELKLPPEELDWWKDSKIGMFVHWGLYSILGRGEWARFNEKIPKEEYEGLAWEFNPKDFSMTEWTDLAKDFGAKYMVMVTRHHDGFALWDSPASYEGFTSYNTASHRDFVKEYTDAARAAGLRVGLYYSPMDWRFPGYFDPKGEQNPANAENALLMKKQCYGQVEELCSKYGPIDILWYDGGWLAHKGSDTSSAWFWEPVKLNKMVRKYNPHTLLNPRSGYEGDFYCDEGSHEITGKILPVPWEKNMCVCSGCSWGWMADDPVSDFDWLIRMLANVICRGGNLLLNVGPDKDGHIRPDVARRMREIGAWLSEYGEAVYGTRGGPIEPVDNVYGTVSKGDKIYLHVLDKDACAKTRIPFAGYRVEQVTEFHGQPCPFTQDGEGITINMDGVPAAGPDTIFVLKLDRPVEKEQNQEVYFSGR</sequence>
<dbReference type="InterPro" id="IPR016286">
    <property type="entry name" value="FUC_metazoa-typ"/>
</dbReference>
<comment type="similarity">
    <text evidence="2">Belongs to the glycosyl hydrolase 29 family.</text>
</comment>
<keyword evidence="5" id="KW-0378">Hydrolase</keyword>
<dbReference type="InterPro" id="IPR000933">
    <property type="entry name" value="Glyco_hydro_29"/>
</dbReference>
<dbReference type="GO" id="GO:0016139">
    <property type="term" value="P:glycoside catabolic process"/>
    <property type="evidence" value="ECO:0007669"/>
    <property type="project" value="TreeGrafter"/>
</dbReference>
<dbReference type="Pfam" id="PF01120">
    <property type="entry name" value="Alpha_L_fucos"/>
    <property type="match status" value="1"/>
</dbReference>